<dbReference type="RefSeq" id="XP_039143839.1">
    <property type="nucleotide sequence ID" value="XM_039287905.1"/>
</dbReference>
<keyword evidence="4 6" id="KW-1133">Transmembrane helix</keyword>
<sequence>MDNFQVMEEKVDWKGRPTKKGVHGGIFPALFILVMFAFNSCAWVALAGNLVMYFTGVLHLDLASASNSVTNFMGTTYILAQIAAYLADAHVGRCKIVLISGFIEFLALLLLAVQAHIPSLKPQPCDIYDIKSQCEKIHGGNATFFYIALYSVAVGLAGAFAGVPSHGADQFDDKDPKELRHMSSFFNYLTASNAIGSILSLTLVVWIQTHVGWDWGFGTSAACVFVATLIFAVGVPKYRIHAIGGPNPIVQILQVLVAAVRNWRLPLPKDSAELYEIKNENGEEFLPHRDIFRFLDKAAIQRKKTNMNSETDKKSNDKWELCRVTQVENAKTIVGMLPIFICSIFMSTCLAQLQTFTIQQGFTMDNKLGKHIHIAPANLAIAPMIFMLVGIPIYDRLIVPLLRRITGHPKGISDLKRIGIGLLLSCVAMIVGAIVEIKRKHVAKSHGMIDANPLVNKLPISIFWLAIQHFTFGISDMFTYVGLMEFFYSEAPKPMKSIASSLLWCSLGLGYFLSSILVDIVNHATRNNTKSGGWLAGNNLNRNHVDLFFWTLAILTFINLLNYLYWANRYEYKSQPLHNASKVEVSQSQDCV</sequence>
<dbReference type="PANTHER" id="PTHR11654">
    <property type="entry name" value="OLIGOPEPTIDE TRANSPORTER-RELATED"/>
    <property type="match status" value="1"/>
</dbReference>
<feature type="transmembrane region" description="Helical" evidence="6">
    <location>
        <begin position="185"/>
        <end position="209"/>
    </location>
</feature>
<comment type="subcellular location">
    <subcellularLocation>
        <location evidence="1">Membrane</location>
        <topology evidence="1">Multi-pass membrane protein</topology>
    </subcellularLocation>
</comment>
<dbReference type="GO" id="GO:0016020">
    <property type="term" value="C:membrane"/>
    <property type="evidence" value="ECO:0007669"/>
    <property type="project" value="UniProtKB-SubCell"/>
</dbReference>
<feature type="transmembrane region" description="Helical" evidence="6">
    <location>
        <begin position="502"/>
        <end position="521"/>
    </location>
</feature>
<keyword evidence="5 6" id="KW-0472">Membrane</keyword>
<dbReference type="SUPFAM" id="SSF103473">
    <property type="entry name" value="MFS general substrate transporter"/>
    <property type="match status" value="1"/>
</dbReference>
<evidence type="ECO:0000256" key="6">
    <source>
        <dbReference type="SAM" id="Phobius"/>
    </source>
</evidence>
<feature type="transmembrane region" description="Helical" evidence="6">
    <location>
        <begin position="547"/>
        <end position="566"/>
    </location>
</feature>
<evidence type="ECO:0000256" key="2">
    <source>
        <dbReference type="ARBA" id="ARBA00005982"/>
    </source>
</evidence>
<feature type="transmembrane region" description="Helical" evidence="6">
    <location>
        <begin position="68"/>
        <end position="87"/>
    </location>
</feature>
<dbReference type="GeneID" id="120280935"/>
<keyword evidence="3 6" id="KW-0812">Transmembrane</keyword>
<evidence type="ECO:0000256" key="3">
    <source>
        <dbReference type="ARBA" id="ARBA00022692"/>
    </source>
</evidence>
<comment type="similarity">
    <text evidence="2">Belongs to the major facilitator superfamily. Proton-dependent oligopeptide transporter (POT/PTR) (TC 2.A.17) family.</text>
</comment>
<dbReference type="InterPro" id="IPR000109">
    <property type="entry name" value="POT_fam"/>
</dbReference>
<feature type="transmembrane region" description="Helical" evidence="6">
    <location>
        <begin position="96"/>
        <end position="117"/>
    </location>
</feature>
<gene>
    <name evidence="8" type="primary">LOC120280935</name>
</gene>
<dbReference type="InterPro" id="IPR036259">
    <property type="entry name" value="MFS_trans_sf"/>
</dbReference>
<dbReference type="GO" id="GO:0022857">
    <property type="term" value="F:transmembrane transporter activity"/>
    <property type="evidence" value="ECO:0007669"/>
    <property type="project" value="InterPro"/>
</dbReference>
<name>A0AB40CV16_DIOCR</name>
<evidence type="ECO:0000256" key="5">
    <source>
        <dbReference type="ARBA" id="ARBA00023136"/>
    </source>
</evidence>
<feature type="transmembrane region" description="Helical" evidence="6">
    <location>
        <begin position="462"/>
        <end position="481"/>
    </location>
</feature>
<feature type="transmembrane region" description="Helical" evidence="6">
    <location>
        <begin position="373"/>
        <end position="394"/>
    </location>
</feature>
<protein>
    <submittedName>
        <fullName evidence="8">Protein NRT1/ PTR FAMILY 4.5-like</fullName>
    </submittedName>
</protein>
<feature type="transmembrane region" description="Helical" evidence="6">
    <location>
        <begin position="333"/>
        <end position="353"/>
    </location>
</feature>
<evidence type="ECO:0000313" key="8">
    <source>
        <dbReference type="RefSeq" id="XP_039143839.1"/>
    </source>
</evidence>
<keyword evidence="7" id="KW-1185">Reference proteome</keyword>
<dbReference type="AlphaFoldDB" id="A0AB40CV16"/>
<dbReference type="Pfam" id="PF00854">
    <property type="entry name" value="PTR2"/>
    <property type="match status" value="1"/>
</dbReference>
<evidence type="ECO:0000256" key="1">
    <source>
        <dbReference type="ARBA" id="ARBA00004141"/>
    </source>
</evidence>
<evidence type="ECO:0000313" key="7">
    <source>
        <dbReference type="Proteomes" id="UP001515500"/>
    </source>
</evidence>
<feature type="transmembrane region" description="Helical" evidence="6">
    <location>
        <begin position="215"/>
        <end position="235"/>
    </location>
</feature>
<accession>A0AB40CV16</accession>
<feature type="transmembrane region" description="Helical" evidence="6">
    <location>
        <begin position="415"/>
        <end position="435"/>
    </location>
</feature>
<organism evidence="7 8">
    <name type="scientific">Dioscorea cayennensis subsp. rotundata</name>
    <name type="common">White Guinea yam</name>
    <name type="synonym">Dioscorea rotundata</name>
    <dbReference type="NCBI Taxonomy" id="55577"/>
    <lineage>
        <taxon>Eukaryota</taxon>
        <taxon>Viridiplantae</taxon>
        <taxon>Streptophyta</taxon>
        <taxon>Embryophyta</taxon>
        <taxon>Tracheophyta</taxon>
        <taxon>Spermatophyta</taxon>
        <taxon>Magnoliopsida</taxon>
        <taxon>Liliopsida</taxon>
        <taxon>Dioscoreales</taxon>
        <taxon>Dioscoreaceae</taxon>
        <taxon>Dioscorea</taxon>
    </lineage>
</organism>
<dbReference type="Proteomes" id="UP001515500">
    <property type="component" value="Chromosome 17"/>
</dbReference>
<proteinExistence type="inferred from homology"/>
<dbReference type="Gene3D" id="1.20.1250.20">
    <property type="entry name" value="MFS general substrate transporter like domains"/>
    <property type="match status" value="1"/>
</dbReference>
<reference evidence="8" key="1">
    <citation type="submission" date="2025-08" db="UniProtKB">
        <authorList>
            <consortium name="RefSeq"/>
        </authorList>
    </citation>
    <scope>IDENTIFICATION</scope>
</reference>
<evidence type="ECO:0000256" key="4">
    <source>
        <dbReference type="ARBA" id="ARBA00022989"/>
    </source>
</evidence>
<feature type="transmembrane region" description="Helical" evidence="6">
    <location>
        <begin position="21"/>
        <end position="48"/>
    </location>
</feature>
<feature type="transmembrane region" description="Helical" evidence="6">
    <location>
        <begin position="144"/>
        <end position="164"/>
    </location>
</feature>